<dbReference type="InterPro" id="IPR018338">
    <property type="entry name" value="Carbonic_anhydrase_a-class_CS"/>
</dbReference>
<gene>
    <name evidence="12" type="ORF">DES39_1996</name>
</gene>
<dbReference type="OrthoDB" id="5327615at2"/>
<comment type="catalytic activity">
    <reaction evidence="9 10">
        <text>hydrogencarbonate + H(+) = CO2 + H2O</text>
        <dbReference type="Rhea" id="RHEA:10748"/>
        <dbReference type="ChEBI" id="CHEBI:15377"/>
        <dbReference type="ChEBI" id="CHEBI:15378"/>
        <dbReference type="ChEBI" id="CHEBI:16526"/>
        <dbReference type="ChEBI" id="CHEBI:17544"/>
        <dbReference type="EC" id="4.2.1.1"/>
    </reaction>
</comment>
<dbReference type="GO" id="GO:0008270">
    <property type="term" value="F:zinc ion binding"/>
    <property type="evidence" value="ECO:0007669"/>
    <property type="project" value="UniProtKB-UniRule"/>
</dbReference>
<dbReference type="SUPFAM" id="SSF51069">
    <property type="entry name" value="Carbonic anhydrase"/>
    <property type="match status" value="1"/>
</dbReference>
<keyword evidence="8 10" id="KW-0456">Lyase</keyword>
<dbReference type="InterPro" id="IPR001148">
    <property type="entry name" value="CA_dom"/>
</dbReference>
<dbReference type="InterPro" id="IPR036398">
    <property type="entry name" value="CA_dom_sf"/>
</dbReference>
<reference evidence="12 13" key="1">
    <citation type="submission" date="2018-10" db="EMBL/GenBank/DDBJ databases">
        <title>Genomic Encyclopedia of Type Strains, Phase IV (KMG-IV): sequencing the most valuable type-strain genomes for metagenomic binning, comparative biology and taxonomic classification.</title>
        <authorList>
            <person name="Goeker M."/>
        </authorList>
    </citation>
    <scope>NUCLEOTIDE SEQUENCE [LARGE SCALE GENOMIC DNA]</scope>
    <source>
        <strain evidence="12 13">DSM 22228</strain>
    </source>
</reference>
<comment type="cofactor">
    <cofactor evidence="1 10">
        <name>Zn(2+)</name>
        <dbReference type="ChEBI" id="CHEBI:29105"/>
    </cofactor>
</comment>
<dbReference type="GO" id="GO:0004089">
    <property type="term" value="F:carbonate dehydratase activity"/>
    <property type="evidence" value="ECO:0007669"/>
    <property type="project" value="UniProtKB-UniRule"/>
</dbReference>
<evidence type="ECO:0000313" key="13">
    <source>
        <dbReference type="Proteomes" id="UP000278542"/>
    </source>
</evidence>
<sequence>MKKLIRSLPLLVLALGVTLPAVAGVHWGYEGDELPENWAKLSPEYQMCGLGRNQSPVNITTPIQAQTAPLEVHYGTTSGNIVNNGHTVQINEGKPDDYIVVDNQQYHLVQFHFHAPSENQINGKSYPMEGHFVHSNANGDLVVMAIMFEEGPENTAADQLLARLNAKENSPEAFDNIDIKSLLPANMQYYRFSGSLTTPPCSEGVTWIVLKQPMTLSKTEIDKFTQAFKHHNNRPIQPLNGRLIIEN</sequence>
<comment type="function">
    <text evidence="2 10">Reversible hydration of carbon dioxide.</text>
</comment>
<evidence type="ECO:0000256" key="6">
    <source>
        <dbReference type="ARBA" id="ARBA00022723"/>
    </source>
</evidence>
<evidence type="ECO:0000256" key="8">
    <source>
        <dbReference type="ARBA" id="ARBA00023239"/>
    </source>
</evidence>
<name>A0A495RBZ3_9GAMM</name>
<dbReference type="EC" id="4.2.1.1" evidence="4 10"/>
<organism evidence="12 13">
    <name type="scientific">Orbus hercynius</name>
    <dbReference type="NCBI Taxonomy" id="593135"/>
    <lineage>
        <taxon>Bacteria</taxon>
        <taxon>Pseudomonadati</taxon>
        <taxon>Pseudomonadota</taxon>
        <taxon>Gammaproteobacteria</taxon>
        <taxon>Orbales</taxon>
        <taxon>Orbaceae</taxon>
        <taxon>Orbus</taxon>
    </lineage>
</organism>
<evidence type="ECO:0000256" key="5">
    <source>
        <dbReference type="ARBA" id="ARBA00014628"/>
    </source>
</evidence>
<keyword evidence="13" id="KW-1185">Reference proteome</keyword>
<dbReference type="PANTHER" id="PTHR18952:SF265">
    <property type="entry name" value="CARBONIC ANHYDRASE"/>
    <property type="match status" value="1"/>
</dbReference>
<comment type="caution">
    <text evidence="12">The sequence shown here is derived from an EMBL/GenBank/DDBJ whole genome shotgun (WGS) entry which is preliminary data.</text>
</comment>
<evidence type="ECO:0000256" key="3">
    <source>
        <dbReference type="ARBA" id="ARBA00010718"/>
    </source>
</evidence>
<comment type="similarity">
    <text evidence="3 10">Belongs to the alpha-carbonic anhydrase family.</text>
</comment>
<dbReference type="CDD" id="cd03124">
    <property type="entry name" value="alpha_CA_prokaryotic_like"/>
    <property type="match status" value="1"/>
</dbReference>
<dbReference type="PROSITE" id="PS00162">
    <property type="entry name" value="ALPHA_CA_1"/>
    <property type="match status" value="1"/>
</dbReference>
<keyword evidence="6 10" id="KW-0479">Metal-binding</keyword>
<dbReference type="Gene3D" id="3.10.200.10">
    <property type="entry name" value="Alpha carbonic anhydrase"/>
    <property type="match status" value="1"/>
</dbReference>
<evidence type="ECO:0000259" key="11">
    <source>
        <dbReference type="PROSITE" id="PS51144"/>
    </source>
</evidence>
<dbReference type="PANTHER" id="PTHR18952">
    <property type="entry name" value="CARBONIC ANHYDRASE"/>
    <property type="match status" value="1"/>
</dbReference>
<feature type="signal peptide" evidence="10">
    <location>
        <begin position="1"/>
        <end position="23"/>
    </location>
</feature>
<dbReference type="InterPro" id="IPR041891">
    <property type="entry name" value="Alpha_CA_prokaryot-like"/>
</dbReference>
<dbReference type="RefSeq" id="WP_121145669.1">
    <property type="nucleotide sequence ID" value="NZ_RBWY01000004.1"/>
</dbReference>
<feature type="domain" description="Alpha-carbonic anhydrase" evidence="11">
    <location>
        <begin position="25"/>
        <end position="247"/>
    </location>
</feature>
<dbReference type="SMART" id="SM01057">
    <property type="entry name" value="Carb_anhydrase"/>
    <property type="match status" value="1"/>
</dbReference>
<evidence type="ECO:0000256" key="1">
    <source>
        <dbReference type="ARBA" id="ARBA00001947"/>
    </source>
</evidence>
<evidence type="ECO:0000256" key="2">
    <source>
        <dbReference type="ARBA" id="ARBA00002904"/>
    </source>
</evidence>
<proteinExistence type="inferred from homology"/>
<accession>A0A495RBZ3</accession>
<protein>
    <recommendedName>
        <fullName evidence="5 10">Carbonic anhydrase</fullName>
        <ecNumber evidence="4 10">4.2.1.1</ecNumber>
    </recommendedName>
</protein>
<evidence type="ECO:0000256" key="4">
    <source>
        <dbReference type="ARBA" id="ARBA00012925"/>
    </source>
</evidence>
<keyword evidence="7 10" id="KW-0862">Zinc</keyword>
<evidence type="ECO:0000256" key="9">
    <source>
        <dbReference type="ARBA" id="ARBA00048348"/>
    </source>
</evidence>
<dbReference type="InterPro" id="IPR023561">
    <property type="entry name" value="Carbonic_anhydrase_a-class"/>
</dbReference>
<feature type="chain" id="PRO_5025099764" description="Carbonic anhydrase" evidence="10">
    <location>
        <begin position="24"/>
        <end position="247"/>
    </location>
</feature>
<dbReference type="Proteomes" id="UP000278542">
    <property type="component" value="Unassembled WGS sequence"/>
</dbReference>
<dbReference type="AlphaFoldDB" id="A0A495RBZ3"/>
<dbReference type="Pfam" id="PF00194">
    <property type="entry name" value="Carb_anhydrase"/>
    <property type="match status" value="1"/>
</dbReference>
<dbReference type="EMBL" id="RBWY01000004">
    <property type="protein sequence ID" value="RKS84780.1"/>
    <property type="molecule type" value="Genomic_DNA"/>
</dbReference>
<keyword evidence="10" id="KW-0732">Signal</keyword>
<evidence type="ECO:0000313" key="12">
    <source>
        <dbReference type="EMBL" id="RKS84780.1"/>
    </source>
</evidence>
<evidence type="ECO:0000256" key="10">
    <source>
        <dbReference type="RuleBase" id="RU367011"/>
    </source>
</evidence>
<dbReference type="PROSITE" id="PS51144">
    <property type="entry name" value="ALPHA_CA_2"/>
    <property type="match status" value="1"/>
</dbReference>
<evidence type="ECO:0000256" key="7">
    <source>
        <dbReference type="ARBA" id="ARBA00022833"/>
    </source>
</evidence>